<reference evidence="12" key="2">
    <citation type="submission" date="2025-09" db="UniProtKB">
        <authorList>
            <consortium name="Ensembl"/>
        </authorList>
    </citation>
    <scope>IDENTIFICATION</scope>
</reference>
<dbReference type="Proteomes" id="UP000261660">
    <property type="component" value="Unplaced"/>
</dbReference>
<accession>A0A3Q3NGY6</accession>
<dbReference type="GO" id="GO:0050852">
    <property type="term" value="P:T cell receptor signaling pathway"/>
    <property type="evidence" value="ECO:0007669"/>
    <property type="project" value="TreeGrafter"/>
</dbReference>
<reference evidence="12" key="1">
    <citation type="submission" date="2025-08" db="UniProtKB">
        <authorList>
            <consortium name="Ensembl"/>
        </authorList>
    </citation>
    <scope>IDENTIFICATION</scope>
</reference>
<evidence type="ECO:0000256" key="6">
    <source>
        <dbReference type="ARBA" id="ARBA00023157"/>
    </source>
</evidence>
<evidence type="ECO:0000313" key="12">
    <source>
        <dbReference type="Ensembl" id="ENSLBEP00000033680.1"/>
    </source>
</evidence>
<dbReference type="PANTHER" id="PTHR11494:SF9">
    <property type="entry name" value="SI:DKEY-1H24.6"/>
    <property type="match status" value="1"/>
</dbReference>
<dbReference type="Ensembl" id="ENSLBET00000035151.1">
    <property type="protein sequence ID" value="ENSLBEP00000033680.1"/>
    <property type="gene ID" value="ENSLBEG00000025355.1"/>
</dbReference>
<evidence type="ECO:0000256" key="2">
    <source>
        <dbReference type="ARBA" id="ARBA00022692"/>
    </source>
</evidence>
<proteinExistence type="predicted"/>
<dbReference type="InterPro" id="IPR036179">
    <property type="entry name" value="Ig-like_dom_sf"/>
</dbReference>
<dbReference type="GeneTree" id="ENSGT00990000203779"/>
<keyword evidence="4 10" id="KW-1133">Transmembrane helix</keyword>
<evidence type="ECO:0000256" key="8">
    <source>
        <dbReference type="ARBA" id="ARBA00023319"/>
    </source>
</evidence>
<dbReference type="Gene3D" id="2.60.40.10">
    <property type="entry name" value="Immunoglobulins"/>
    <property type="match status" value="1"/>
</dbReference>
<name>A0A3Q3NGY6_9LABR</name>
<evidence type="ECO:0000256" key="7">
    <source>
        <dbReference type="ARBA" id="ARBA00023180"/>
    </source>
</evidence>
<dbReference type="GO" id="GO:0009897">
    <property type="term" value="C:external side of plasma membrane"/>
    <property type="evidence" value="ECO:0007669"/>
    <property type="project" value="TreeGrafter"/>
</dbReference>
<feature type="transmembrane region" description="Helical" evidence="10">
    <location>
        <begin position="144"/>
        <end position="170"/>
    </location>
</feature>
<evidence type="ECO:0000256" key="4">
    <source>
        <dbReference type="ARBA" id="ARBA00022989"/>
    </source>
</evidence>
<feature type="signal peptide" evidence="11">
    <location>
        <begin position="1"/>
        <end position="18"/>
    </location>
</feature>
<dbReference type="InterPro" id="IPR013783">
    <property type="entry name" value="Ig-like_fold"/>
</dbReference>
<dbReference type="AlphaFoldDB" id="A0A3Q3NGY6"/>
<dbReference type="InParanoid" id="A0A3Q3NGY6"/>
<keyword evidence="13" id="KW-1185">Reference proteome</keyword>
<keyword evidence="7" id="KW-0325">Glycoprotein</keyword>
<keyword evidence="2 10" id="KW-0812">Transmembrane</keyword>
<keyword evidence="3 11" id="KW-0732">Signal</keyword>
<keyword evidence="8" id="KW-0393">Immunoglobulin domain</keyword>
<evidence type="ECO:0000256" key="5">
    <source>
        <dbReference type="ARBA" id="ARBA00023136"/>
    </source>
</evidence>
<keyword evidence="6" id="KW-1015">Disulfide bond</keyword>
<dbReference type="SUPFAM" id="SSF48726">
    <property type="entry name" value="Immunoglobulin"/>
    <property type="match status" value="1"/>
</dbReference>
<dbReference type="InterPro" id="IPR040216">
    <property type="entry name" value="CTLA4/CD28"/>
</dbReference>
<feature type="compositionally biased region" description="Basic residues" evidence="9">
    <location>
        <begin position="187"/>
        <end position="196"/>
    </location>
</feature>
<evidence type="ECO:0000256" key="3">
    <source>
        <dbReference type="ARBA" id="ARBA00022729"/>
    </source>
</evidence>
<evidence type="ECO:0000256" key="1">
    <source>
        <dbReference type="ARBA" id="ARBA00004479"/>
    </source>
</evidence>
<evidence type="ECO:0000256" key="9">
    <source>
        <dbReference type="SAM" id="MobiDB-lite"/>
    </source>
</evidence>
<keyword evidence="5 10" id="KW-0472">Membrane</keyword>
<sequence length="206" mass="23003">MSPCWVFMILVGFRISDAKYVFLFSLSLDKLKSVCVAAGDSVSVPCPNMTGEDFRLNLLKDQEVISNHTCSLGNKLHIKTDNDSVSFLLTGVNASSHGVYRCEGQVRFPPPLLPAVPGAVSILVLIEGHQCKVPKQECSDNPWIWIWILALVSVTLYSVIITVSAVFFWVKLRKTDSQSDYMNTKPRAPRGQRKNRGVQNPAPRYF</sequence>
<evidence type="ECO:0000256" key="10">
    <source>
        <dbReference type="SAM" id="Phobius"/>
    </source>
</evidence>
<dbReference type="GO" id="GO:0042129">
    <property type="term" value="P:regulation of T cell proliferation"/>
    <property type="evidence" value="ECO:0007669"/>
    <property type="project" value="InterPro"/>
</dbReference>
<evidence type="ECO:0000313" key="13">
    <source>
        <dbReference type="Proteomes" id="UP000261660"/>
    </source>
</evidence>
<evidence type="ECO:0000256" key="11">
    <source>
        <dbReference type="SAM" id="SignalP"/>
    </source>
</evidence>
<protein>
    <submittedName>
        <fullName evidence="12">T-cell-specific surface glycoprotein CD28-like</fullName>
    </submittedName>
</protein>
<feature type="chain" id="PRO_5018684613" evidence="11">
    <location>
        <begin position="19"/>
        <end position="206"/>
    </location>
</feature>
<organism evidence="12 13">
    <name type="scientific">Labrus bergylta</name>
    <name type="common">ballan wrasse</name>
    <dbReference type="NCBI Taxonomy" id="56723"/>
    <lineage>
        <taxon>Eukaryota</taxon>
        <taxon>Metazoa</taxon>
        <taxon>Chordata</taxon>
        <taxon>Craniata</taxon>
        <taxon>Vertebrata</taxon>
        <taxon>Euteleostomi</taxon>
        <taxon>Actinopterygii</taxon>
        <taxon>Neopterygii</taxon>
        <taxon>Teleostei</taxon>
        <taxon>Neoteleostei</taxon>
        <taxon>Acanthomorphata</taxon>
        <taxon>Eupercaria</taxon>
        <taxon>Labriformes</taxon>
        <taxon>Labridae</taxon>
        <taxon>Labrus</taxon>
    </lineage>
</organism>
<comment type="subcellular location">
    <subcellularLocation>
        <location evidence="1">Membrane</location>
        <topology evidence="1">Single-pass type I membrane protein</topology>
    </subcellularLocation>
</comment>
<dbReference type="PANTHER" id="PTHR11494">
    <property type="entry name" value="CYTOTOXIC T-LYMPHOCYTE PROTEIN"/>
    <property type="match status" value="1"/>
</dbReference>
<feature type="region of interest" description="Disordered" evidence="9">
    <location>
        <begin position="179"/>
        <end position="206"/>
    </location>
</feature>